<dbReference type="SMART" id="SM00387">
    <property type="entry name" value="HATPase_c"/>
    <property type="match status" value="1"/>
</dbReference>
<keyword evidence="7" id="KW-0902">Two-component regulatory system</keyword>
<name>A0A4S4G526_9ACTN</name>
<dbReference type="PROSITE" id="PS50109">
    <property type="entry name" value="HIS_KIN"/>
    <property type="match status" value="1"/>
</dbReference>
<dbReference type="AlphaFoldDB" id="A0A4S4G526"/>
<dbReference type="InterPro" id="IPR004358">
    <property type="entry name" value="Sig_transdc_His_kin-like_C"/>
</dbReference>
<dbReference type="InterPro" id="IPR005467">
    <property type="entry name" value="His_kinase_dom"/>
</dbReference>
<feature type="region of interest" description="Disordered" evidence="8">
    <location>
        <begin position="183"/>
        <end position="209"/>
    </location>
</feature>
<keyword evidence="6" id="KW-0418">Kinase</keyword>
<dbReference type="CDD" id="cd00082">
    <property type="entry name" value="HisKA"/>
    <property type="match status" value="1"/>
</dbReference>
<reference evidence="10 11" key="1">
    <citation type="submission" date="2019-04" db="EMBL/GenBank/DDBJ databases">
        <title>Microbes associate with the intestines of laboratory mice.</title>
        <authorList>
            <person name="Navarre W."/>
            <person name="Wong E."/>
            <person name="Huang K.C."/>
            <person name="Tropini C."/>
            <person name="Ng K."/>
            <person name="Yu B."/>
        </authorList>
    </citation>
    <scope>NUCLEOTIDE SEQUENCE [LARGE SCALE GENOMIC DNA]</scope>
    <source>
        <strain evidence="10 11">NM80_B27</strain>
    </source>
</reference>
<dbReference type="PRINTS" id="PR00344">
    <property type="entry name" value="BCTRLSENSOR"/>
</dbReference>
<dbReference type="InterPro" id="IPR003661">
    <property type="entry name" value="HisK_dim/P_dom"/>
</dbReference>
<comment type="subcellular location">
    <subcellularLocation>
        <location evidence="2">Cell membrane</location>
    </subcellularLocation>
</comment>
<sequence length="790" mass="84640">MALRSEQARVLRRRVLGGLIRNLVLFTGAFALLCGAVQTFVVPSMADYVANSTSSWHTLPSSEQYTQALADEGLSIEDGGIHDMWVDEFVQSGYSADEGTAAKVQDEIDEMQYALGEFLAAEQANDKQAAVDAAAKAVKAAQAQAEKLGLVDPVANASAAGGGVVFDENASAATDKSLFVETAKDGEAPEDTGEKADAGSGNNAADADSALPPLLDYRTILKAEGIEPDDASAAQAMAALRTTATILEMGLSLSASSPHLPPDTTEEDAVRILVAAATVGYAQADLDDLLGRAYRQSQAQAYDAWVALTPAEEAQALGVNDEHPVWQVIQDENGTYSIRDISTYTFIKSFKLPLIVIAFVAGWLFIILRSLNKSLRYFDELSGAVATLLTDKEAPLELPADLSIARNELAVIRSQSLADERAAHAAEQRKNELVAYLAHDIRTPLTSVLGYLDLLRETTDLPRDTLRKYADVAYTKAERLEQLINEFFEITRYNLSAIPIERETVGVRLFCQQVAEAFFPEASARNIRISIDVTGADTFFIDPDKLARALGNVLRNAVAYADANSTIALAARQDGRLTTITVANRGREISEAHLESIFEKFYRADGARTTRSGGAGLGLAIAREIVVAHHGTIEAASERGITVFTLSIPTRGDEEALRGRAGTGASAASIPAAASTSGPISNRPGRLSQRTTAMPHGTRPAPARPDRPAALPRQRPAGAPTFMHPGERTEPPRPDAQPAAPGRIGERTATRRGGAAPLKPRYTAAPSAPTASRMNDNRPRSRSRHARRQP</sequence>
<dbReference type="EC" id="2.7.13.3" evidence="3"/>
<accession>A0A4S4G526</accession>
<dbReference type="InterPro" id="IPR036097">
    <property type="entry name" value="HisK_dim/P_sf"/>
</dbReference>
<dbReference type="SUPFAM" id="SSF55874">
    <property type="entry name" value="ATPase domain of HSP90 chaperone/DNA topoisomerase II/histidine kinase"/>
    <property type="match status" value="1"/>
</dbReference>
<evidence type="ECO:0000256" key="3">
    <source>
        <dbReference type="ARBA" id="ARBA00012438"/>
    </source>
</evidence>
<dbReference type="FunFam" id="3.30.565.10:FF:000006">
    <property type="entry name" value="Sensor histidine kinase WalK"/>
    <property type="match status" value="1"/>
</dbReference>
<dbReference type="PANTHER" id="PTHR43047">
    <property type="entry name" value="TWO-COMPONENT HISTIDINE PROTEIN KINASE"/>
    <property type="match status" value="1"/>
</dbReference>
<keyword evidence="5" id="KW-0808">Transferase</keyword>
<dbReference type="Pfam" id="PF00512">
    <property type="entry name" value="HisKA"/>
    <property type="match status" value="1"/>
</dbReference>
<proteinExistence type="predicted"/>
<dbReference type="InterPro" id="IPR036890">
    <property type="entry name" value="HATPase_C_sf"/>
</dbReference>
<keyword evidence="4" id="KW-0597">Phosphoprotein</keyword>
<dbReference type="PANTHER" id="PTHR43047:SF72">
    <property type="entry name" value="OSMOSENSING HISTIDINE PROTEIN KINASE SLN1"/>
    <property type="match status" value="1"/>
</dbReference>
<evidence type="ECO:0000313" key="11">
    <source>
        <dbReference type="Proteomes" id="UP000308978"/>
    </source>
</evidence>
<feature type="compositionally biased region" description="Basic residues" evidence="8">
    <location>
        <begin position="780"/>
        <end position="790"/>
    </location>
</feature>
<feature type="compositionally biased region" description="Low complexity" evidence="8">
    <location>
        <begin position="659"/>
        <end position="681"/>
    </location>
</feature>
<dbReference type="Gene3D" id="3.30.565.10">
    <property type="entry name" value="Histidine kinase-like ATPase, C-terminal domain"/>
    <property type="match status" value="1"/>
</dbReference>
<dbReference type="GO" id="GO:0000155">
    <property type="term" value="F:phosphorelay sensor kinase activity"/>
    <property type="evidence" value="ECO:0007669"/>
    <property type="project" value="InterPro"/>
</dbReference>
<dbReference type="EMBL" id="SSTJ01000003">
    <property type="protein sequence ID" value="THG37938.1"/>
    <property type="molecule type" value="Genomic_DNA"/>
</dbReference>
<comment type="catalytic activity">
    <reaction evidence="1">
        <text>ATP + protein L-histidine = ADP + protein N-phospho-L-histidine.</text>
        <dbReference type="EC" id="2.7.13.3"/>
    </reaction>
</comment>
<dbReference type="Pfam" id="PF02518">
    <property type="entry name" value="HATPase_c"/>
    <property type="match status" value="1"/>
</dbReference>
<dbReference type="GO" id="GO:0009927">
    <property type="term" value="F:histidine phosphotransfer kinase activity"/>
    <property type="evidence" value="ECO:0007669"/>
    <property type="project" value="TreeGrafter"/>
</dbReference>
<dbReference type="CDD" id="cd00075">
    <property type="entry name" value="HATPase"/>
    <property type="match status" value="1"/>
</dbReference>
<protein>
    <recommendedName>
        <fullName evidence="3">histidine kinase</fullName>
        <ecNumber evidence="3">2.7.13.3</ecNumber>
    </recommendedName>
</protein>
<feature type="compositionally biased region" description="Basic and acidic residues" evidence="8">
    <location>
        <begin position="183"/>
        <end position="197"/>
    </location>
</feature>
<organism evidence="10 11">
    <name type="scientific">Adlercreutzia caecimuris</name>
    <dbReference type="NCBI Taxonomy" id="671266"/>
    <lineage>
        <taxon>Bacteria</taxon>
        <taxon>Bacillati</taxon>
        <taxon>Actinomycetota</taxon>
        <taxon>Coriobacteriia</taxon>
        <taxon>Eggerthellales</taxon>
        <taxon>Eggerthellaceae</taxon>
        <taxon>Adlercreutzia</taxon>
    </lineage>
</organism>
<dbReference type="SMART" id="SM00388">
    <property type="entry name" value="HisKA"/>
    <property type="match status" value="1"/>
</dbReference>
<dbReference type="Gene3D" id="1.10.287.130">
    <property type="match status" value="1"/>
</dbReference>
<evidence type="ECO:0000313" key="10">
    <source>
        <dbReference type="EMBL" id="THG37938.1"/>
    </source>
</evidence>
<evidence type="ECO:0000256" key="6">
    <source>
        <dbReference type="ARBA" id="ARBA00022777"/>
    </source>
</evidence>
<dbReference type="InterPro" id="IPR003594">
    <property type="entry name" value="HATPase_dom"/>
</dbReference>
<comment type="caution">
    <text evidence="10">The sequence shown here is derived from an EMBL/GenBank/DDBJ whole genome shotgun (WGS) entry which is preliminary data.</text>
</comment>
<feature type="compositionally biased region" description="Low complexity" evidence="8">
    <location>
        <begin position="708"/>
        <end position="720"/>
    </location>
</feature>
<feature type="compositionally biased region" description="Low complexity" evidence="8">
    <location>
        <begin position="198"/>
        <end position="209"/>
    </location>
</feature>
<dbReference type="Proteomes" id="UP000308978">
    <property type="component" value="Unassembled WGS sequence"/>
</dbReference>
<evidence type="ECO:0000259" key="9">
    <source>
        <dbReference type="PROSITE" id="PS50109"/>
    </source>
</evidence>
<evidence type="ECO:0000256" key="2">
    <source>
        <dbReference type="ARBA" id="ARBA00004236"/>
    </source>
</evidence>
<feature type="domain" description="Histidine kinase" evidence="9">
    <location>
        <begin position="436"/>
        <end position="652"/>
    </location>
</feature>
<dbReference type="GO" id="GO:0005886">
    <property type="term" value="C:plasma membrane"/>
    <property type="evidence" value="ECO:0007669"/>
    <property type="project" value="UniProtKB-SubCell"/>
</dbReference>
<evidence type="ECO:0000256" key="4">
    <source>
        <dbReference type="ARBA" id="ARBA00022553"/>
    </source>
</evidence>
<dbReference type="SUPFAM" id="SSF47384">
    <property type="entry name" value="Homodimeric domain of signal transducing histidine kinase"/>
    <property type="match status" value="1"/>
</dbReference>
<evidence type="ECO:0000256" key="5">
    <source>
        <dbReference type="ARBA" id="ARBA00022679"/>
    </source>
</evidence>
<evidence type="ECO:0000256" key="7">
    <source>
        <dbReference type="ARBA" id="ARBA00023012"/>
    </source>
</evidence>
<evidence type="ECO:0000256" key="8">
    <source>
        <dbReference type="SAM" id="MobiDB-lite"/>
    </source>
</evidence>
<gene>
    <name evidence="10" type="ORF">E5986_03500</name>
</gene>
<dbReference type="RefSeq" id="WP_136433393.1">
    <property type="nucleotide sequence ID" value="NZ_SSTJ01000003.1"/>
</dbReference>
<feature type="region of interest" description="Disordered" evidence="8">
    <location>
        <begin position="656"/>
        <end position="790"/>
    </location>
</feature>
<evidence type="ECO:0000256" key="1">
    <source>
        <dbReference type="ARBA" id="ARBA00000085"/>
    </source>
</evidence>